<evidence type="ECO:0000256" key="4">
    <source>
        <dbReference type="ARBA" id="ARBA00022729"/>
    </source>
</evidence>
<dbReference type="GO" id="GO:0005581">
    <property type="term" value="C:collagen trimer"/>
    <property type="evidence" value="ECO:0007669"/>
    <property type="project" value="UniProtKB-KW"/>
</dbReference>
<gene>
    <name evidence="11" type="ORF">CK820_G0012505</name>
</gene>
<feature type="compositionally biased region" description="Pro residues" evidence="8">
    <location>
        <begin position="654"/>
        <end position="669"/>
    </location>
</feature>
<feature type="compositionally biased region" description="Polar residues" evidence="8">
    <location>
        <begin position="528"/>
        <end position="540"/>
    </location>
</feature>
<dbReference type="PANTHER" id="PTHR24023:SF372">
    <property type="entry name" value="COLLAGEN ALPHA-1(XVI) CHAIN"/>
    <property type="match status" value="1"/>
</dbReference>
<dbReference type="SUPFAM" id="SSF49899">
    <property type="entry name" value="Concanavalin A-like lectins/glucanases"/>
    <property type="match status" value="1"/>
</dbReference>
<feature type="compositionally biased region" description="Polar residues" evidence="8">
    <location>
        <begin position="298"/>
        <end position="309"/>
    </location>
</feature>
<feature type="non-terminal residue" evidence="11">
    <location>
        <position position="944"/>
    </location>
</feature>
<dbReference type="PANTHER" id="PTHR24023">
    <property type="entry name" value="COLLAGEN ALPHA"/>
    <property type="match status" value="1"/>
</dbReference>
<feature type="compositionally biased region" description="Polar residues" evidence="8">
    <location>
        <begin position="386"/>
        <end position="409"/>
    </location>
</feature>
<dbReference type="Gene3D" id="2.60.120.200">
    <property type="match status" value="1"/>
</dbReference>
<dbReference type="Proteomes" id="UP000236370">
    <property type="component" value="Unassembled WGS sequence"/>
</dbReference>
<evidence type="ECO:0000256" key="2">
    <source>
        <dbReference type="ARBA" id="ARBA00022525"/>
    </source>
</evidence>
<protein>
    <submittedName>
        <fullName evidence="11">COL27A1 isoform 9</fullName>
    </submittedName>
</protein>
<feature type="compositionally biased region" description="Low complexity" evidence="8">
    <location>
        <begin position="572"/>
        <end position="588"/>
    </location>
</feature>
<keyword evidence="4 9" id="KW-0732">Signal</keyword>
<name>A0A2J8NCS3_PANTR</name>
<keyword evidence="3" id="KW-0272">Extracellular matrix</keyword>
<dbReference type="InterPro" id="IPR050149">
    <property type="entry name" value="Collagen_superfamily"/>
</dbReference>
<dbReference type="InterPro" id="IPR008160">
    <property type="entry name" value="Collagen"/>
</dbReference>
<dbReference type="FunFam" id="2.60.120.200:FF:000085">
    <property type="entry name" value="collagen alpha-1(XXVII) chain isoform X1"/>
    <property type="match status" value="1"/>
</dbReference>
<feature type="region of interest" description="Disordered" evidence="8">
    <location>
        <begin position="623"/>
        <end position="770"/>
    </location>
</feature>
<feature type="region of interest" description="Disordered" evidence="8">
    <location>
        <begin position="861"/>
        <end position="944"/>
    </location>
</feature>
<evidence type="ECO:0000256" key="6">
    <source>
        <dbReference type="ARBA" id="ARBA00023119"/>
    </source>
</evidence>
<evidence type="ECO:0000256" key="3">
    <source>
        <dbReference type="ARBA" id="ARBA00022530"/>
    </source>
</evidence>
<keyword evidence="6" id="KW-0176">Collagen</keyword>
<keyword evidence="2" id="KW-0964">Secreted</keyword>
<dbReference type="PROSITE" id="PS51257">
    <property type="entry name" value="PROKAR_LIPOPROTEIN"/>
    <property type="match status" value="1"/>
</dbReference>
<proteinExistence type="predicted"/>
<feature type="region of interest" description="Disordered" evidence="8">
    <location>
        <begin position="278"/>
        <end position="607"/>
    </location>
</feature>
<feature type="compositionally biased region" description="Low complexity" evidence="8">
    <location>
        <begin position="446"/>
        <end position="456"/>
    </location>
</feature>
<evidence type="ECO:0000256" key="1">
    <source>
        <dbReference type="ARBA" id="ARBA00004498"/>
    </source>
</evidence>
<evidence type="ECO:0000256" key="9">
    <source>
        <dbReference type="SAM" id="SignalP"/>
    </source>
</evidence>
<comment type="caution">
    <text evidence="11">The sequence shown here is derived from an EMBL/GenBank/DDBJ whole genome shotgun (WGS) entry which is preliminary data.</text>
</comment>
<feature type="domain" description="Thrombospondin-like N-terminal" evidence="10">
    <location>
        <begin position="45"/>
        <end position="222"/>
    </location>
</feature>
<evidence type="ECO:0000313" key="11">
    <source>
        <dbReference type="EMBL" id="PNI69573.1"/>
    </source>
</evidence>
<accession>A0A2J8NCS3</accession>
<keyword evidence="7" id="KW-0325">Glycoprotein</keyword>
<dbReference type="PRINTS" id="PR01217">
    <property type="entry name" value="PRICHEXTENSN"/>
</dbReference>
<feature type="compositionally biased region" description="Polar residues" evidence="8">
    <location>
        <begin position="933"/>
        <end position="944"/>
    </location>
</feature>
<feature type="compositionally biased region" description="Pro residues" evidence="8">
    <location>
        <begin position="432"/>
        <end position="445"/>
    </location>
</feature>
<evidence type="ECO:0000256" key="8">
    <source>
        <dbReference type="SAM" id="MobiDB-lite"/>
    </source>
</evidence>
<evidence type="ECO:0000313" key="12">
    <source>
        <dbReference type="Proteomes" id="UP000236370"/>
    </source>
</evidence>
<dbReference type="GO" id="GO:0005788">
    <property type="term" value="C:endoplasmic reticulum lumen"/>
    <property type="evidence" value="ECO:0007669"/>
    <property type="project" value="UniProtKB-ARBA"/>
</dbReference>
<dbReference type="EMBL" id="NBAG03000232">
    <property type="protein sequence ID" value="PNI69573.1"/>
    <property type="molecule type" value="Genomic_DNA"/>
</dbReference>
<organism evidence="11 12">
    <name type="scientific">Pan troglodytes</name>
    <name type="common">Chimpanzee</name>
    <dbReference type="NCBI Taxonomy" id="9598"/>
    <lineage>
        <taxon>Eukaryota</taxon>
        <taxon>Metazoa</taxon>
        <taxon>Chordata</taxon>
        <taxon>Craniata</taxon>
        <taxon>Vertebrata</taxon>
        <taxon>Euteleostomi</taxon>
        <taxon>Mammalia</taxon>
        <taxon>Eutheria</taxon>
        <taxon>Euarchontoglires</taxon>
        <taxon>Primates</taxon>
        <taxon>Haplorrhini</taxon>
        <taxon>Catarrhini</taxon>
        <taxon>Hominidae</taxon>
        <taxon>Pan</taxon>
    </lineage>
</organism>
<evidence type="ECO:0000256" key="7">
    <source>
        <dbReference type="ARBA" id="ARBA00023180"/>
    </source>
</evidence>
<dbReference type="Pfam" id="PF01391">
    <property type="entry name" value="Collagen"/>
    <property type="match status" value="3"/>
</dbReference>
<feature type="compositionally biased region" description="Low complexity" evidence="8">
    <location>
        <begin position="485"/>
        <end position="505"/>
    </location>
</feature>
<comment type="subcellular location">
    <subcellularLocation>
        <location evidence="1">Secreted</location>
        <location evidence="1">Extracellular space</location>
        <location evidence="1">Extracellular matrix</location>
    </subcellularLocation>
</comment>
<reference evidence="11 12" key="1">
    <citation type="submission" date="2017-12" db="EMBL/GenBank/DDBJ databases">
        <title>High-resolution comparative analysis of great ape genomes.</title>
        <authorList>
            <person name="Pollen A."/>
            <person name="Hastie A."/>
            <person name="Hormozdiari F."/>
            <person name="Dougherty M."/>
            <person name="Liu R."/>
            <person name="Chaisson M."/>
            <person name="Hoppe E."/>
            <person name="Hill C."/>
            <person name="Pang A."/>
            <person name="Hillier L."/>
            <person name="Baker C."/>
            <person name="Armstrong J."/>
            <person name="Shendure J."/>
            <person name="Paten B."/>
            <person name="Wilson R."/>
            <person name="Chao H."/>
            <person name="Schneider V."/>
            <person name="Ventura M."/>
            <person name="Kronenberg Z."/>
            <person name="Murali S."/>
            <person name="Gordon D."/>
            <person name="Cantsilieris S."/>
            <person name="Munson K."/>
            <person name="Nelson B."/>
            <person name="Raja A."/>
            <person name="Underwood J."/>
            <person name="Diekhans M."/>
            <person name="Fiddes I."/>
            <person name="Haussler D."/>
            <person name="Eichler E."/>
        </authorList>
    </citation>
    <scope>NUCLEOTIDE SEQUENCE [LARGE SCALE GENOMIC DNA]</scope>
    <source>
        <strain evidence="11">Yerkes chimp pedigree #C0471</strain>
    </source>
</reference>
<feature type="compositionally biased region" description="Polar residues" evidence="8">
    <location>
        <begin position="509"/>
        <end position="518"/>
    </location>
</feature>
<feature type="signal peptide" evidence="9">
    <location>
        <begin position="1"/>
        <end position="41"/>
    </location>
</feature>
<keyword evidence="5" id="KW-0677">Repeat</keyword>
<dbReference type="InterPro" id="IPR013320">
    <property type="entry name" value="ConA-like_dom_sf"/>
</dbReference>
<dbReference type="InterPro" id="IPR048287">
    <property type="entry name" value="TSPN-like_N"/>
</dbReference>
<feature type="chain" id="PRO_5014352564" evidence="9">
    <location>
        <begin position="42"/>
        <end position="944"/>
    </location>
</feature>
<sequence length="944" mass="95966">MGAGSARGARGTAAAAAARGGGFLFSWILVSFACHLASTQGAPEDVDILQRLGLSWTKAGSPAPPGVIPFQSGFIFTQRARLQAPTGTVIPAALGTELALVLSLCSHRVNHAFLFAVRSRKRKLQLGLQFLPGKTVVHLGSRRSVAFDLDMHDGRWHHLALELRGRTVTLVTACGQRRVPVLLPFHRDPALDPGGSFLFGKMNPHAVQFEGALCQFSIYPVTQVAHNYCTHLRKQCGQADTYQSPLGPLFSQDSGRPFTFQSDLALLGLENLTTATPALGSLPAGRGPRGTVAPATPTKPQRTSPTNPHQHIAVGGPAQTPLLPAKLSASNALDPMLPASVGGSTRTPRPAAAQPSQKITATKIPKSLPTKPSAPSTSIVPIKSPHPTQKTAPSSFTKSAPPTQKQVPPTSRPVPAKVSRPAEKPIQRNPGMPRPPPPSTRPLPPTTSSSKKPIPTVARTEAKITSHASKPASARTSTHKPPPFTALSSSPAPTPGSTRSTRPPATMVPPTSGTSTPRTAPAVPTPGSAPTGSKKPTGSEASKKAGPKSSPRKPVPLRPGKAARDVPLSDLTTRPSPRQPQPSQQTTPALVLAPARFLSSSPRPTSSGYSFFHLAGSTPFPLLMGPPGPKGDCGLPGPPGLPGLPGIPGARGPRGPPGPYGNPGLPGPPGAKGDMGLPGLSGNPGPPGRKGHKGYPGPAGHPGEQGQPGPEGSPGAKGYPGRQGLPGPVGDPGPKGSRGYIGLPGLFGLPGSDGERGLPGVPGKRGKMGMPVLLPQSSEARGGNSMPSEGAPGWTPWLTPGFPGVFGERGPPGLDGNPGELGLPGPPGVPGLIGDLGVLGPIGYPGPKGMKGLMGSVGEPGLKGDKGEQGVPGVSGDPGFQGDKGSQGLPGFPGARGKPGPLGKVGDKGSIGFPGPPGPEGLSKVNRDKKLASESSANFVATAA</sequence>
<dbReference type="AlphaFoldDB" id="A0A2J8NCS3"/>
<evidence type="ECO:0000259" key="10">
    <source>
        <dbReference type="SMART" id="SM00210"/>
    </source>
</evidence>
<dbReference type="SMART" id="SM00210">
    <property type="entry name" value="TSPN"/>
    <property type="match status" value="1"/>
</dbReference>
<evidence type="ECO:0000256" key="5">
    <source>
        <dbReference type="ARBA" id="ARBA00022737"/>
    </source>
</evidence>
<feature type="compositionally biased region" description="Low complexity" evidence="8">
    <location>
        <begin position="696"/>
        <end position="716"/>
    </location>
</feature>